<name>A0ABQ6LI14_9RHOB</name>
<evidence type="ECO:0000256" key="1">
    <source>
        <dbReference type="SAM" id="Phobius"/>
    </source>
</evidence>
<feature type="chain" id="PRO_5045122837" description="PEP-CTERM sorting domain-containing protein" evidence="2">
    <location>
        <begin position="21"/>
        <end position="256"/>
    </location>
</feature>
<organism evidence="3 4">
    <name type="scientific">Paralimibaculum aggregatum</name>
    <dbReference type="NCBI Taxonomy" id="3036245"/>
    <lineage>
        <taxon>Bacteria</taxon>
        <taxon>Pseudomonadati</taxon>
        <taxon>Pseudomonadota</taxon>
        <taxon>Alphaproteobacteria</taxon>
        <taxon>Rhodobacterales</taxon>
        <taxon>Paracoccaceae</taxon>
        <taxon>Paralimibaculum</taxon>
    </lineage>
</organism>
<keyword evidence="1" id="KW-0472">Membrane</keyword>
<keyword evidence="1" id="KW-0812">Transmembrane</keyword>
<gene>
    <name evidence="3" type="ORF">LNKW23_21370</name>
</gene>
<keyword evidence="4" id="KW-1185">Reference proteome</keyword>
<comment type="caution">
    <text evidence="3">The sequence shown here is derived from an EMBL/GenBank/DDBJ whole genome shotgun (WGS) entry which is preliminary data.</text>
</comment>
<feature type="signal peptide" evidence="2">
    <location>
        <begin position="1"/>
        <end position="20"/>
    </location>
</feature>
<evidence type="ECO:0000256" key="2">
    <source>
        <dbReference type="SAM" id="SignalP"/>
    </source>
</evidence>
<sequence length="256" mass="26636">MRAVLAAMLGASLFGQGALAVVLDFEIDDDGIMPVAGQVVDGQGLFDEAFGVTIASTNPNNDPVVIFNSSCGPDFPGTPCTGGDSDLATGPSFGTEPQGNVLILQNVAASPGTTGGIYDDPNDDPDGGDIEFTFLDPAGVFFRYATLIDLDEDTAVTFTFFFADDPGTGIPVLAAETLVLGSETGDNSLRRFNFSSAPGIPGYDEVVRFDITFPNISGAVGSISYDRVPLPPALLMSLAAIGGLAWIGRRRRRQAA</sequence>
<keyword evidence="2" id="KW-0732">Signal</keyword>
<dbReference type="EMBL" id="BSYI01000014">
    <property type="protein sequence ID" value="GMG82924.1"/>
    <property type="molecule type" value="Genomic_DNA"/>
</dbReference>
<accession>A0ABQ6LI14</accession>
<dbReference type="RefSeq" id="WP_285671715.1">
    <property type="nucleotide sequence ID" value="NZ_BSYI01000014.1"/>
</dbReference>
<keyword evidence="1" id="KW-1133">Transmembrane helix</keyword>
<evidence type="ECO:0008006" key="5">
    <source>
        <dbReference type="Google" id="ProtNLM"/>
    </source>
</evidence>
<evidence type="ECO:0000313" key="3">
    <source>
        <dbReference type="EMBL" id="GMG82924.1"/>
    </source>
</evidence>
<proteinExistence type="predicted"/>
<reference evidence="3 4" key="1">
    <citation type="submission" date="2023-04" db="EMBL/GenBank/DDBJ databases">
        <title>Marinoamorphus aggregata gen. nov., sp. Nov., isolate from tissue of brittle star Ophioplocus japonicus.</title>
        <authorList>
            <person name="Kawano K."/>
            <person name="Sawayama S."/>
            <person name="Nakagawa S."/>
        </authorList>
    </citation>
    <scope>NUCLEOTIDE SEQUENCE [LARGE SCALE GENOMIC DNA]</scope>
    <source>
        <strain evidence="3 4">NKW23</strain>
    </source>
</reference>
<protein>
    <recommendedName>
        <fullName evidence="5">PEP-CTERM sorting domain-containing protein</fullName>
    </recommendedName>
</protein>
<evidence type="ECO:0000313" key="4">
    <source>
        <dbReference type="Proteomes" id="UP001239909"/>
    </source>
</evidence>
<dbReference type="Proteomes" id="UP001239909">
    <property type="component" value="Unassembled WGS sequence"/>
</dbReference>
<feature type="transmembrane region" description="Helical" evidence="1">
    <location>
        <begin position="230"/>
        <end position="248"/>
    </location>
</feature>